<feature type="transmembrane region" description="Helical" evidence="7">
    <location>
        <begin position="69"/>
        <end position="102"/>
    </location>
</feature>
<feature type="transmembrane region" description="Helical" evidence="7">
    <location>
        <begin position="263"/>
        <end position="292"/>
    </location>
</feature>
<evidence type="ECO:0000256" key="1">
    <source>
        <dbReference type="ARBA" id="ARBA00004429"/>
    </source>
</evidence>
<dbReference type="GO" id="GO:0005886">
    <property type="term" value="C:plasma membrane"/>
    <property type="evidence" value="ECO:0007669"/>
    <property type="project" value="UniProtKB-SubCell"/>
</dbReference>
<evidence type="ECO:0000256" key="2">
    <source>
        <dbReference type="ARBA" id="ARBA00007942"/>
    </source>
</evidence>
<evidence type="ECO:0000256" key="4">
    <source>
        <dbReference type="ARBA" id="ARBA00022692"/>
    </source>
</evidence>
<protein>
    <submittedName>
        <fullName evidence="8">ABC transporter permease</fullName>
    </submittedName>
</protein>
<dbReference type="RefSeq" id="WP_127699025.1">
    <property type="nucleotide sequence ID" value="NZ_SACS01000010.1"/>
</dbReference>
<evidence type="ECO:0000256" key="5">
    <source>
        <dbReference type="ARBA" id="ARBA00022989"/>
    </source>
</evidence>
<keyword evidence="6 7" id="KW-0472">Membrane</keyword>
<dbReference type="InterPro" id="IPR001851">
    <property type="entry name" value="ABC_transp_permease"/>
</dbReference>
<reference evidence="8 9" key="1">
    <citation type="submission" date="2019-01" db="EMBL/GenBank/DDBJ databases">
        <authorList>
            <person name="Chen W.-M."/>
        </authorList>
    </citation>
    <scope>NUCLEOTIDE SEQUENCE [LARGE SCALE GENOMIC DNA]</scope>
    <source>
        <strain evidence="8 9">KYPC3</strain>
    </source>
</reference>
<dbReference type="Proteomes" id="UP000283077">
    <property type="component" value="Unassembled WGS sequence"/>
</dbReference>
<evidence type="ECO:0000256" key="3">
    <source>
        <dbReference type="ARBA" id="ARBA00022475"/>
    </source>
</evidence>
<comment type="caution">
    <text evidence="8">The sequence shown here is derived from an EMBL/GenBank/DDBJ whole genome shotgun (WGS) entry which is preliminary data.</text>
</comment>
<keyword evidence="4 7" id="KW-0812">Transmembrane</keyword>
<dbReference type="PANTHER" id="PTHR32196">
    <property type="entry name" value="ABC TRANSPORTER PERMEASE PROTEIN YPHD-RELATED-RELATED"/>
    <property type="match status" value="1"/>
</dbReference>
<feature type="transmembrane region" description="Helical" evidence="7">
    <location>
        <begin position="32"/>
        <end position="49"/>
    </location>
</feature>
<feature type="transmembrane region" description="Helical" evidence="7">
    <location>
        <begin position="136"/>
        <end position="157"/>
    </location>
</feature>
<gene>
    <name evidence="8" type="ORF">EOE67_10395</name>
</gene>
<dbReference type="Pfam" id="PF02653">
    <property type="entry name" value="BPD_transp_2"/>
    <property type="match status" value="1"/>
</dbReference>
<dbReference type="OrthoDB" id="5422926at2"/>
<evidence type="ECO:0000256" key="6">
    <source>
        <dbReference type="ARBA" id="ARBA00023136"/>
    </source>
</evidence>
<evidence type="ECO:0000313" key="9">
    <source>
        <dbReference type="Proteomes" id="UP000283077"/>
    </source>
</evidence>
<evidence type="ECO:0000256" key="7">
    <source>
        <dbReference type="SAM" id="Phobius"/>
    </source>
</evidence>
<sequence>MTELFAQLRTQQLRHQIKQLPLRQFLLRRDAYIYYIFLLVLALFAVVLHDTAFFSFDNFMNIVRQTTPVTVMAIALSFALAVGHIDLSIGAVVALSALVAALILPEGGIVLATAAALGVGLLVGFINGVLTEKLQVSSLLITLGTMSVLAGIARQLTGMESVPIINQDFSFWFGAGDAGGVPVLLLWTLLITALGYVLLNKLRFGRHLLAVGGNPQAARAMGISLGSMRVKALMISAVGAALAGLLYAGRLQGARYTLGEADLLTVIAAVAIGGTSLFGGRVCIIGAVLGSWLMGMINNGLILSGFSTNEQMIARGVILIVAVAIGVREARNG</sequence>
<keyword evidence="3" id="KW-1003">Cell membrane</keyword>
<name>A0A437QRZ6_9GAMM</name>
<dbReference type="AlphaFoldDB" id="A0A437QRZ6"/>
<feature type="transmembrane region" description="Helical" evidence="7">
    <location>
        <begin position="232"/>
        <end position="251"/>
    </location>
</feature>
<dbReference type="GO" id="GO:0022857">
    <property type="term" value="F:transmembrane transporter activity"/>
    <property type="evidence" value="ECO:0007669"/>
    <property type="project" value="InterPro"/>
</dbReference>
<dbReference type="EMBL" id="SACS01000010">
    <property type="protein sequence ID" value="RVU37293.1"/>
    <property type="molecule type" value="Genomic_DNA"/>
</dbReference>
<proteinExistence type="inferred from homology"/>
<comment type="similarity">
    <text evidence="2">Belongs to the binding-protein-dependent transport system permease family. AraH/RbsC subfamily.</text>
</comment>
<evidence type="ECO:0000313" key="8">
    <source>
        <dbReference type="EMBL" id="RVU37293.1"/>
    </source>
</evidence>
<dbReference type="CDD" id="cd06579">
    <property type="entry name" value="TM_PBP1_transp_AraH_like"/>
    <property type="match status" value="1"/>
</dbReference>
<feature type="transmembrane region" description="Helical" evidence="7">
    <location>
        <begin position="169"/>
        <end position="199"/>
    </location>
</feature>
<comment type="subcellular location">
    <subcellularLocation>
        <location evidence="1">Cell inner membrane</location>
        <topology evidence="1">Multi-pass membrane protein</topology>
    </subcellularLocation>
</comment>
<accession>A0A437QRZ6</accession>
<feature type="transmembrane region" description="Helical" evidence="7">
    <location>
        <begin position="109"/>
        <end position="130"/>
    </location>
</feature>
<keyword evidence="9" id="KW-1185">Reference proteome</keyword>
<keyword evidence="5 7" id="KW-1133">Transmembrane helix</keyword>
<organism evidence="8 9">
    <name type="scientific">Rheinheimera riviphila</name>
    <dbReference type="NCBI Taxonomy" id="1834037"/>
    <lineage>
        <taxon>Bacteria</taxon>
        <taxon>Pseudomonadati</taxon>
        <taxon>Pseudomonadota</taxon>
        <taxon>Gammaproteobacteria</taxon>
        <taxon>Chromatiales</taxon>
        <taxon>Chromatiaceae</taxon>
        <taxon>Rheinheimera</taxon>
    </lineage>
</organism>